<dbReference type="Proteomes" id="UP000030106">
    <property type="component" value="Unassembled WGS sequence"/>
</dbReference>
<comment type="caution">
    <text evidence="2">The sequence shown here is derived from an EMBL/GenBank/DDBJ whole genome shotgun (WGS) entry which is preliminary data.</text>
</comment>
<accession>A0A0A2V7P0</accession>
<evidence type="ECO:0000256" key="1">
    <source>
        <dbReference type="SAM" id="MobiDB-lite"/>
    </source>
</evidence>
<gene>
    <name evidence="2" type="ORF">BBAD15_g12442</name>
</gene>
<organism evidence="2 3">
    <name type="scientific">Beauveria bassiana D1-5</name>
    <dbReference type="NCBI Taxonomy" id="1245745"/>
    <lineage>
        <taxon>Eukaryota</taxon>
        <taxon>Fungi</taxon>
        <taxon>Dikarya</taxon>
        <taxon>Ascomycota</taxon>
        <taxon>Pezizomycotina</taxon>
        <taxon>Sordariomycetes</taxon>
        <taxon>Hypocreomycetidae</taxon>
        <taxon>Hypocreales</taxon>
        <taxon>Cordycipitaceae</taxon>
        <taxon>Beauveria</taxon>
    </lineage>
</organism>
<dbReference type="EMBL" id="ANFO01001621">
    <property type="protein sequence ID" value="KGQ02347.1"/>
    <property type="molecule type" value="Genomic_DNA"/>
</dbReference>
<name>A0A0A2V7P0_BEABA</name>
<evidence type="ECO:0000313" key="3">
    <source>
        <dbReference type="Proteomes" id="UP000030106"/>
    </source>
</evidence>
<protein>
    <submittedName>
        <fullName evidence="2">Uncharacterized protein</fullName>
    </submittedName>
</protein>
<dbReference type="AlphaFoldDB" id="A0A0A2V7P0"/>
<proteinExistence type="predicted"/>
<feature type="region of interest" description="Disordered" evidence="1">
    <location>
        <begin position="114"/>
        <end position="134"/>
    </location>
</feature>
<dbReference type="HOGENOM" id="CLU_1722027_0_0_1"/>
<reference evidence="2 3" key="1">
    <citation type="submission" date="2012-10" db="EMBL/GenBank/DDBJ databases">
        <title>Genome sequencing and analysis of entomopathogenic fungi Beauveria bassiana D1-5.</title>
        <authorList>
            <person name="Li Q."/>
            <person name="Wang L."/>
            <person name="Zhang Z."/>
            <person name="Wang Q."/>
            <person name="Ren J."/>
            <person name="Wang M."/>
            <person name="Xu W."/>
            <person name="Wang J."/>
            <person name="Lu Y."/>
            <person name="Du Q."/>
            <person name="Sun Z."/>
        </authorList>
    </citation>
    <scope>NUCLEOTIDE SEQUENCE [LARGE SCALE GENOMIC DNA]</scope>
    <source>
        <strain evidence="2 3">D1-5</strain>
    </source>
</reference>
<sequence length="152" mass="16973">MAIKGDPEKVTPPVSMLSVDELDRHRQLEPVTLRYGHTSETVSYEWSARGGKPSDCWTTKDGRVYLPADITSVMPTEFFHHEVVWSPEEQRIRYTRSKQLNAISLCSQCRGPSLVSSPPLDRPTPPGRKAKADVEATCTRNIHEARIGQSAG</sequence>
<evidence type="ECO:0000313" key="2">
    <source>
        <dbReference type="EMBL" id="KGQ02347.1"/>
    </source>
</evidence>